<name>A0ACC2KAK9_PERAE</name>
<sequence length="2351" mass="266167">MQETVREVLFETRQHATQSFSPDLSQQQLDDGAKGGFFSLFSAREGLNQLKEKWNEGKRPRTLSKWALLFVSPRGDYVAVAVRNRITIFRKDDNYMDPCGVFTSNDRRNIFTHGAWSDSHGVLGVIDDMNTLFFIKSNGEEITRMTKRQLKTPAQIIGLIVREDLDAKSSCLCGFNILMSDGLLHHVEVSQDLSASISYMSASSNRTTLLKQFPKNVSCIDFHPEFSMLVLVGGVDCVLENSGGFYFLHLWRVTKNSGLELMFCSPHFEGLFSTPRGYVTHFTTPKVAISPLGKYVAALDLTGSLDIFNVDSELYSLSIFASGKKCDSQRADNLLLGRGEFLNDIVDFTWWSDHVLVIAKRSGLVTMFDILGGMKCLENDRVFSMPILERVRQCQGCVFLLDSATSDGRNLPITSDGREGMGVQDMGRATWDQLDVSRLHWNLLSFSERSASEMYTILIKNQEYQAAMEFARHHGLDRDEVFKSQWLHSIQGTDEINMLLSNIEDKKFVLSECVHKIGPTEDAMRALLSFGLRITDQYRFSESDDDGCSLIWHFRMVRLQLLQCRDKLETFVGINMGRFSVLEYGKFRIMPLNEAAITIAESGKIGALNLLFKRHPYSISPFILNILSAIPETVPVQTYGQLLPGRHPPSTVALRDRDWVECEKMIDFIERVSKDNENNIQMKTELIVKQCKGLVWPSVAELSLWYKNRARDIDSLSGQLDNCLSMVEFACNKGISELQQFCEDILYLSQLIYSDICDDKINFTMSLVAWEQLADYDKFKLMLMGVKEDTVVGRLQEKAIPFMQNRSCTTASVSENFSQNDSFLVRWLKEISEGNKLDIFLMVIEEGCLQIDGIFKDVAEVLEVTLQCIYLCSLTDRWNSMASVLSKLPQLTLKGNKGGYLESVTADKYVESLERRLRLAEGHVEAGRLLAYYQVPKPMSFFLGVHSDEKSVKQLLRLILSKFGRRQPGRSDNEWANMWRDMQCLQEKAFPFLDTEYMLMEFCRGLLKAGKFSLARNYLKGTGTITLATEKAENLVIQAAREYFFSASSLACMEIWKAKECLNLFPNSKNIKAESDVIDALTVKLPNLGVTLLPMQYRQIRNPMEIINMVVTSQTGAYLDVDELIEIAKLLGLTSQDDIAAVQEVVAREAAVNGDLQQAFDLCVVLAKKGHGPIWDLCAAIARGPALDNMDTSSRKQLIGFALSHCDEESISELLHAWKDLDTQFQCEKLMKLTGTNPPKVVQDSSHISLSTHNVQDMLGLRNYSDMVEGSIKQEGNDDELHFQNIKSILSLVAKDIGAENGTNWDSLLRENGKFLSFAALQLPWLLELSRKDEYGQKMVADTKTQGKQYMSLRTQAMLSILSWLARNDIAPHDALIASVAKSVMEPPVTKEEDVTGCSFLLNLADAFHGVQIIEEQLRRREEYQEICSIMEIGMTYSLLHNGVLDCSSPPQRRELLLHKFHERHPSMSSDTMDTIDKSQPTFWREWKSKLEEQKRYADQTRDLEQIIPGVDTTRFLSGDFDYIQSAVFTFIDSAKLEKKPILKEALKLADTYSLKRSEVLLRFLANALVSELWTNDDIIAEISNYKEEILTCAVAVINMVSSVIFPVIDGHNKLRLAYLYRILSECFSQIKGSEQMLVIHRDISCIHNLGLSQFYKVLEQECRRVSFIIALNFKNIAGLGDLDFDNFNDEVCRNICESNVETLAKMVETLVVIYDDSVAEGLISGQDVYRHHVVSSVEALEMATNLKLHPVNPDDLIAFIAKLEQNYDCCRFYIRFMSEAHVLDIIGRYYASSLPHFCSECCLSREKDWKDCLELLLKLWIRLTDEIQEIVSQENSEEKHIKSRYLSKCFKVFRRLVIENEVSTRQGWGTVSDYAKHRPLGDYTSQAFSFCKAMVFSGCGFKATAKIFTEAAVATLSRSEAYITGERDSIQNLTDFYLNMVDLVLLELGSDSADRRNLHNLLSSLSKLEGDLEELRRVRYAVCGRLGEFSDNMQVPSHIRVYSLEVMQLIAGRNLRSLPDELISEVQQWEGWDELHCTTNSKTSDVGLPKQLDGPKKFTNTLVALKSSQLVSAISPRIEITPEDLSTLDLAVSCFFRLCEASCSESHLDILQAVLEEWEGLFSGGRDEQESCESQSPNNGNTWSNDGWDDEGWESFQEEPTESEGKKDESVSIHPLHVCWMEIIKKLVELSQLSKVMKLIDHSLSKPKCILLAEDEAQSLSELLIGIDCFMALKIMLLLPYEALWFQCFSALDVNLKESISGTMHGEFELLTIAISSGVLSTIATECRHCEIFSYFCNLVGRLSRLCQEAQLSMFKHGGRDAKEADGNGISCISVHALKHFSQSHQCCRG</sequence>
<keyword evidence="2" id="KW-1185">Reference proteome</keyword>
<proteinExistence type="predicted"/>
<evidence type="ECO:0000313" key="2">
    <source>
        <dbReference type="Proteomes" id="UP001234297"/>
    </source>
</evidence>
<organism evidence="1 2">
    <name type="scientific">Persea americana</name>
    <name type="common">Avocado</name>
    <dbReference type="NCBI Taxonomy" id="3435"/>
    <lineage>
        <taxon>Eukaryota</taxon>
        <taxon>Viridiplantae</taxon>
        <taxon>Streptophyta</taxon>
        <taxon>Embryophyta</taxon>
        <taxon>Tracheophyta</taxon>
        <taxon>Spermatophyta</taxon>
        <taxon>Magnoliopsida</taxon>
        <taxon>Magnoliidae</taxon>
        <taxon>Laurales</taxon>
        <taxon>Lauraceae</taxon>
        <taxon>Persea</taxon>
    </lineage>
</organism>
<protein>
    <submittedName>
        <fullName evidence="1">Uncharacterized protein</fullName>
    </submittedName>
</protein>
<dbReference type="EMBL" id="CM056812">
    <property type="protein sequence ID" value="KAJ8618106.1"/>
    <property type="molecule type" value="Genomic_DNA"/>
</dbReference>
<accession>A0ACC2KAK9</accession>
<reference evidence="1 2" key="1">
    <citation type="journal article" date="2022" name="Hortic Res">
        <title>A haplotype resolved chromosomal level avocado genome allows analysis of novel avocado genes.</title>
        <authorList>
            <person name="Nath O."/>
            <person name="Fletcher S.J."/>
            <person name="Hayward A."/>
            <person name="Shaw L.M."/>
            <person name="Masouleh A.K."/>
            <person name="Furtado A."/>
            <person name="Henry R.J."/>
            <person name="Mitter N."/>
        </authorList>
    </citation>
    <scope>NUCLEOTIDE SEQUENCE [LARGE SCALE GENOMIC DNA]</scope>
    <source>
        <strain evidence="2">cv. Hass</strain>
    </source>
</reference>
<dbReference type="Proteomes" id="UP001234297">
    <property type="component" value="Chromosome 4"/>
</dbReference>
<gene>
    <name evidence="1" type="ORF">MRB53_014292</name>
</gene>
<evidence type="ECO:0000313" key="1">
    <source>
        <dbReference type="EMBL" id="KAJ8618106.1"/>
    </source>
</evidence>
<comment type="caution">
    <text evidence="1">The sequence shown here is derived from an EMBL/GenBank/DDBJ whole genome shotgun (WGS) entry which is preliminary data.</text>
</comment>